<keyword evidence="4" id="KW-1185">Reference proteome</keyword>
<name>K9DIP1_SPHYA</name>
<dbReference type="AlphaFoldDB" id="K9DIP1"/>
<dbReference type="InterPro" id="IPR028098">
    <property type="entry name" value="Glyco_trans_4-like_N"/>
</dbReference>
<feature type="domain" description="Glycosyl transferase family 1" evidence="1">
    <location>
        <begin position="193"/>
        <end position="353"/>
    </location>
</feature>
<dbReference type="Pfam" id="PF00534">
    <property type="entry name" value="Glycos_transf_1"/>
    <property type="match status" value="1"/>
</dbReference>
<organism evidence="3 4">
    <name type="scientific">Sphingobium yanoikuyae ATCC 51230</name>
    <dbReference type="NCBI Taxonomy" id="883163"/>
    <lineage>
        <taxon>Bacteria</taxon>
        <taxon>Pseudomonadati</taxon>
        <taxon>Pseudomonadota</taxon>
        <taxon>Alphaproteobacteria</taxon>
        <taxon>Sphingomonadales</taxon>
        <taxon>Sphingomonadaceae</taxon>
        <taxon>Sphingobium</taxon>
    </lineage>
</organism>
<gene>
    <name evidence="3" type="ORF">HMPREF9718_00159</name>
</gene>
<dbReference type="PATRIC" id="fig|883163.3.peg.155"/>
<evidence type="ECO:0000313" key="4">
    <source>
        <dbReference type="Proteomes" id="UP000009887"/>
    </source>
</evidence>
<comment type="caution">
    <text evidence="3">The sequence shown here is derived from an EMBL/GenBank/DDBJ whole genome shotgun (WGS) entry which is preliminary data.</text>
</comment>
<dbReference type="PANTHER" id="PTHR45947:SF14">
    <property type="entry name" value="SLL1723 PROTEIN"/>
    <property type="match status" value="1"/>
</dbReference>
<accession>K9DIP1</accession>
<proteinExistence type="predicted"/>
<sequence>MELSDTPNVAIYRRGFLPLSETFISDHIQGLNRYNPIIITENILNGYSINGHTPHLLHRAQAGKYEKVYNRLTGRYRHVGDVLSASSTRLIHAHFLQDGANILSLAARRNIPLVVTAHGYDATVTAREHARRTEGLWYLMLKPFLLRYAHGIICVSQWIKQCLLDAGYPDHKLRVIPLGIDTSSLPPPPAAHGRRGALFVGRLVEKKGVNFLLDAWAKLPERVRSEPLTIIGDGPLMPALVAQAHRLGIQPHFLGARSRAEVFAAMARHRIFAMPSVRASNGDSEGLPIVLMEAQAMGMAVIAFDDGPMREAIKPGMTGLLARSRNSHDFADHLQTLLGAPDLCGDFGRAGRSHVAAKFDLRNRVAALEDYYDEILASTEARS</sequence>
<dbReference type="InterPro" id="IPR050194">
    <property type="entry name" value="Glycosyltransferase_grp1"/>
</dbReference>
<evidence type="ECO:0000313" key="3">
    <source>
        <dbReference type="EMBL" id="EKU77295.1"/>
    </source>
</evidence>
<protein>
    <recommendedName>
        <fullName evidence="5">Glycosyltransferase subfamily 4-like N-terminal domain-containing protein</fullName>
    </recommendedName>
</protein>
<dbReference type="Pfam" id="PF13439">
    <property type="entry name" value="Glyco_transf_4"/>
    <property type="match status" value="1"/>
</dbReference>
<reference evidence="3 4" key="1">
    <citation type="submission" date="2012-09" db="EMBL/GenBank/DDBJ databases">
        <title>The Genome Sequence of Sphingobium yanoikuyae ATCC 51230.</title>
        <authorList>
            <consortium name="The Broad Institute Genome Sequencing Platform"/>
            <person name="Earl A."/>
            <person name="Ward D."/>
            <person name="Feldgarden M."/>
            <person name="Gevers D."/>
            <person name="Huys G."/>
            <person name="Walker B."/>
            <person name="Young S.K."/>
            <person name="Zeng Q."/>
            <person name="Gargeya S."/>
            <person name="Fitzgerald M."/>
            <person name="Haas B."/>
            <person name="Abouelleil A."/>
            <person name="Alvarado L."/>
            <person name="Arachchi H.M."/>
            <person name="Berlin A.M."/>
            <person name="Chapman S.B."/>
            <person name="Goldberg J."/>
            <person name="Griggs A."/>
            <person name="Gujja S."/>
            <person name="Hansen M."/>
            <person name="Howarth C."/>
            <person name="Imamovic A."/>
            <person name="Larimer J."/>
            <person name="McCowen C."/>
            <person name="Montmayeur A."/>
            <person name="Murphy C."/>
            <person name="Neiman D."/>
            <person name="Pearson M."/>
            <person name="Priest M."/>
            <person name="Roberts A."/>
            <person name="Saif S."/>
            <person name="Shea T."/>
            <person name="Sisk P."/>
            <person name="Sykes S."/>
            <person name="Wortman J."/>
            <person name="Nusbaum C."/>
            <person name="Birren B."/>
        </authorList>
    </citation>
    <scope>NUCLEOTIDE SEQUENCE [LARGE SCALE GENOMIC DNA]</scope>
    <source>
        <strain evidence="3 4">ATCC 51230</strain>
    </source>
</reference>
<evidence type="ECO:0000259" key="2">
    <source>
        <dbReference type="Pfam" id="PF13439"/>
    </source>
</evidence>
<dbReference type="SUPFAM" id="SSF53756">
    <property type="entry name" value="UDP-Glycosyltransferase/glycogen phosphorylase"/>
    <property type="match status" value="1"/>
</dbReference>
<evidence type="ECO:0008006" key="5">
    <source>
        <dbReference type="Google" id="ProtNLM"/>
    </source>
</evidence>
<evidence type="ECO:0000259" key="1">
    <source>
        <dbReference type="Pfam" id="PF00534"/>
    </source>
</evidence>
<dbReference type="Gene3D" id="3.40.50.2000">
    <property type="entry name" value="Glycogen Phosphorylase B"/>
    <property type="match status" value="2"/>
</dbReference>
<dbReference type="InterPro" id="IPR001296">
    <property type="entry name" value="Glyco_trans_1"/>
</dbReference>
<dbReference type="PANTHER" id="PTHR45947">
    <property type="entry name" value="SULFOQUINOVOSYL TRANSFERASE SQD2"/>
    <property type="match status" value="1"/>
</dbReference>
<dbReference type="Proteomes" id="UP000009887">
    <property type="component" value="Unassembled WGS sequence"/>
</dbReference>
<dbReference type="EMBL" id="AGZU01000002">
    <property type="protein sequence ID" value="EKU77295.1"/>
    <property type="molecule type" value="Genomic_DNA"/>
</dbReference>
<feature type="domain" description="Glycosyltransferase subfamily 4-like N-terminal" evidence="2">
    <location>
        <begin position="74"/>
        <end position="183"/>
    </location>
</feature>
<dbReference type="HOGENOM" id="CLU_009583_2_5_5"/>
<dbReference type="GO" id="GO:0016757">
    <property type="term" value="F:glycosyltransferase activity"/>
    <property type="evidence" value="ECO:0007669"/>
    <property type="project" value="InterPro"/>
</dbReference>